<accession>A0ABS6SHS9</accession>
<evidence type="ECO:0000313" key="1">
    <source>
        <dbReference type="EMBL" id="MBV7257950.1"/>
    </source>
</evidence>
<organism evidence="1 2">
    <name type="scientific">Pacificimonas pallii</name>
    <dbReference type="NCBI Taxonomy" id="2827236"/>
    <lineage>
        <taxon>Bacteria</taxon>
        <taxon>Pseudomonadati</taxon>
        <taxon>Pseudomonadota</taxon>
        <taxon>Alphaproteobacteria</taxon>
        <taxon>Sphingomonadales</taxon>
        <taxon>Sphingosinicellaceae</taxon>
        <taxon>Pacificimonas</taxon>
    </lineage>
</organism>
<dbReference type="EMBL" id="JAGSPA010000010">
    <property type="protein sequence ID" value="MBV7257950.1"/>
    <property type="molecule type" value="Genomic_DNA"/>
</dbReference>
<dbReference type="RefSeq" id="WP_218446800.1">
    <property type="nucleotide sequence ID" value="NZ_JAGSPA010000010.1"/>
</dbReference>
<sequence length="158" mass="17220">ARAKEIGEAVVVDLPNGDTLFALLKAGQAFDAFLPQIEADYDISGSCGGMRAMAEGLSSRDYQAVIAAENYPKFVRFRDITDPTSIEPVDPDALAASFGEGYVLRQIAIHTTDQQVTRGIAKRLPSFGPETGFDGWCKGLPFGDPRQVSRYDFQRNAK</sequence>
<keyword evidence="2" id="KW-1185">Reference proteome</keyword>
<feature type="non-terminal residue" evidence="1">
    <location>
        <position position="1"/>
    </location>
</feature>
<evidence type="ECO:0000313" key="2">
    <source>
        <dbReference type="Proteomes" id="UP000722336"/>
    </source>
</evidence>
<gene>
    <name evidence="1" type="ORF">KCG44_14290</name>
</gene>
<dbReference type="Proteomes" id="UP000722336">
    <property type="component" value="Unassembled WGS sequence"/>
</dbReference>
<comment type="caution">
    <text evidence="1">The sequence shown here is derived from an EMBL/GenBank/DDBJ whole genome shotgun (WGS) entry which is preliminary data.</text>
</comment>
<reference evidence="1 2" key="1">
    <citation type="submission" date="2021-04" db="EMBL/GenBank/DDBJ databases">
        <authorList>
            <person name="Pira H."/>
            <person name="Risdian C."/>
            <person name="Wink J."/>
        </authorList>
    </citation>
    <scope>NUCLEOTIDE SEQUENCE [LARGE SCALE GENOMIC DNA]</scope>
    <source>
        <strain evidence="1 2">WHA3</strain>
    </source>
</reference>
<name>A0ABS6SHS9_9SPHN</name>
<protein>
    <submittedName>
        <fullName evidence="1">Uncharacterized protein</fullName>
    </submittedName>
</protein>
<proteinExistence type="predicted"/>